<dbReference type="InterPro" id="IPR016176">
    <property type="entry name" value="Cbl-dep_enz_cat"/>
</dbReference>
<evidence type="ECO:0000256" key="2">
    <source>
        <dbReference type="ARBA" id="ARBA00008465"/>
    </source>
</evidence>
<dbReference type="CDD" id="cd03677">
    <property type="entry name" value="MM_CoA_mutase_beta"/>
    <property type="match status" value="1"/>
</dbReference>
<dbReference type="GO" id="GO:0004494">
    <property type="term" value="F:methylmalonyl-CoA mutase activity"/>
    <property type="evidence" value="ECO:0007669"/>
    <property type="project" value="UniProtKB-EC"/>
</dbReference>
<evidence type="ECO:0000256" key="4">
    <source>
        <dbReference type="ARBA" id="ARBA00023235"/>
    </source>
</evidence>
<evidence type="ECO:0000313" key="7">
    <source>
        <dbReference type="EMBL" id="MCQ4814164.1"/>
    </source>
</evidence>
<dbReference type="Gene3D" id="3.20.20.240">
    <property type="entry name" value="Methylmalonyl-CoA mutase"/>
    <property type="match status" value="1"/>
</dbReference>
<evidence type="ECO:0000313" key="8">
    <source>
        <dbReference type="Proteomes" id="UP001205919"/>
    </source>
</evidence>
<keyword evidence="5" id="KW-0170">Cobalt</keyword>
<accession>A0AAW5K2U8</accession>
<reference evidence="7 8" key="1">
    <citation type="submission" date="2022-06" db="EMBL/GenBank/DDBJ databases">
        <title>Isolation of gut microbiota from human fecal samples.</title>
        <authorList>
            <person name="Pamer E.G."/>
            <person name="Barat B."/>
            <person name="Waligurski E."/>
            <person name="Medina S."/>
            <person name="Paddock L."/>
            <person name="Mostad J."/>
        </authorList>
    </citation>
    <scope>NUCLEOTIDE SEQUENCE [LARGE SCALE GENOMIC DNA]</scope>
    <source>
        <strain evidence="7 8">DFI.9.90</strain>
    </source>
</reference>
<dbReference type="PANTHER" id="PTHR48101:SF4">
    <property type="entry name" value="METHYLMALONYL-COA MUTASE, MITOCHONDRIAL"/>
    <property type="match status" value="1"/>
</dbReference>
<name>A0AAW5K2U8_9BACT</name>
<gene>
    <name evidence="7" type="ORF">NE630_06945</name>
</gene>
<dbReference type="AlphaFoldDB" id="A0AAW5K2U8"/>
<dbReference type="SUPFAM" id="SSF52242">
    <property type="entry name" value="Cobalamin (vitamin B12)-binding domain"/>
    <property type="match status" value="1"/>
</dbReference>
<sequence>MNETEVKMSEFPPVSFEEFAVPTREQWYDEAVAALKGAPFDKRMFTPTYEGITLEPVYTLADNEELLNIGGMPGEPPFLRGTKSSGYIAEPWKIAQSSSDVLPEEANEAVKNELRKGATILNFELDDCTKLGRDPDPALFKDDYRGLSLTTLRDADEMLKDLDFTKVPLHIYAGASAVPVLALVAAQARAAGVKESLKEAKGCVGADPLGELAERGNLPLPIDEFYDEMALAIKWAEENAPKLKTILVRGDVYHNGGASATQETAYAMSAAIAYIRAMRHRGLEPETVMPHIKFSFSIGTNFFMEIARIRAARTVWAQIAEAFGVDADGRGKIDIFARTSHFTSTVYDPYVNILRATTQAFSGAVGGVDSMQVSCFDDAIRPSGEIAKRIARNIQIMLQTEFDMLQPVDPAGGSWYVERLTTQCAATVWALLQDVDGEGGMYSALKKGAVQGEIEKVFKNRLKNLAFRRDRAVGTNMYPNTLEKPLKNMFPGGEKLYRARKASVDKFLELTDRQHAAECLDKIMENVHEGDAKFVDAVIEAFLAGATVGEVRNALNDGFEGEESVKAVGTHRWTEQIEALRKTTEEFAERTGKNIRVFLANMGPIPQHKARADFSAGFMEVAHFEVLRNNGFPTPEEAVRAAVESGAEAAVICSTDDTYPELVPPVARGIKAAAPEMRVLLAGAPAAEYKDTYVEAGVDDFIHVKANCYEILKTIQEKAINASGCRTAEKNPRKGEGL</sequence>
<keyword evidence="8" id="KW-1185">Reference proteome</keyword>
<evidence type="ECO:0000259" key="6">
    <source>
        <dbReference type="Pfam" id="PF01642"/>
    </source>
</evidence>
<dbReference type="PANTHER" id="PTHR48101">
    <property type="entry name" value="METHYLMALONYL-COA MUTASE, MITOCHONDRIAL-RELATED"/>
    <property type="match status" value="1"/>
</dbReference>
<dbReference type="GO" id="GO:0005737">
    <property type="term" value="C:cytoplasm"/>
    <property type="evidence" value="ECO:0007669"/>
    <property type="project" value="TreeGrafter"/>
</dbReference>
<dbReference type="RefSeq" id="WP_008709099.1">
    <property type="nucleotide sequence ID" value="NZ_CABKQM010000002.1"/>
</dbReference>
<comment type="caution">
    <text evidence="7">The sequence shown here is derived from an EMBL/GenBank/DDBJ whole genome shotgun (WGS) entry which is preliminary data.</text>
</comment>
<dbReference type="SUPFAM" id="SSF51703">
    <property type="entry name" value="Cobalamin (vitamin B12)-dependent enzymes"/>
    <property type="match status" value="1"/>
</dbReference>
<dbReference type="GO" id="GO:0046872">
    <property type="term" value="F:metal ion binding"/>
    <property type="evidence" value="ECO:0007669"/>
    <property type="project" value="InterPro"/>
</dbReference>
<feature type="domain" description="Methylmalonyl-CoA mutase alpha/beta chain catalytic" evidence="6">
    <location>
        <begin position="48"/>
        <end position="559"/>
    </location>
</feature>
<dbReference type="Pfam" id="PF01642">
    <property type="entry name" value="MM_CoA_mutase"/>
    <property type="match status" value="1"/>
</dbReference>
<keyword evidence="3" id="KW-0846">Cobalamin</keyword>
<dbReference type="InterPro" id="IPR036724">
    <property type="entry name" value="Cobalamin-bd_sf"/>
</dbReference>
<dbReference type="GO" id="GO:0019678">
    <property type="term" value="P:propionate metabolic process, methylmalonyl pathway"/>
    <property type="evidence" value="ECO:0007669"/>
    <property type="project" value="TreeGrafter"/>
</dbReference>
<dbReference type="Proteomes" id="UP001205919">
    <property type="component" value="Unassembled WGS sequence"/>
</dbReference>
<evidence type="ECO:0000256" key="5">
    <source>
        <dbReference type="ARBA" id="ARBA00023285"/>
    </source>
</evidence>
<dbReference type="InterPro" id="IPR006099">
    <property type="entry name" value="MeMalonylCoA_mutase_a/b_cat"/>
</dbReference>
<protein>
    <submittedName>
        <fullName evidence="7">Acyl-CoA mutase large subunit family protein</fullName>
    </submittedName>
</protein>
<dbReference type="GO" id="GO:0031419">
    <property type="term" value="F:cobalamin binding"/>
    <property type="evidence" value="ECO:0007669"/>
    <property type="project" value="UniProtKB-KW"/>
</dbReference>
<comment type="similarity">
    <text evidence="2">Belongs to the methylmalonyl-CoA mutase family.</text>
</comment>
<dbReference type="EMBL" id="JANFYT010000012">
    <property type="protein sequence ID" value="MCQ4814164.1"/>
    <property type="molecule type" value="Genomic_DNA"/>
</dbReference>
<evidence type="ECO:0000256" key="1">
    <source>
        <dbReference type="ARBA" id="ARBA00001922"/>
    </source>
</evidence>
<keyword evidence="4" id="KW-0413">Isomerase</keyword>
<dbReference type="Gene3D" id="3.40.50.280">
    <property type="entry name" value="Cobalamin-binding domain"/>
    <property type="match status" value="1"/>
</dbReference>
<organism evidence="7 8">
    <name type="scientific">Cloacibacillus evryensis</name>
    <dbReference type="NCBI Taxonomy" id="508460"/>
    <lineage>
        <taxon>Bacteria</taxon>
        <taxon>Thermotogati</taxon>
        <taxon>Synergistota</taxon>
        <taxon>Synergistia</taxon>
        <taxon>Synergistales</taxon>
        <taxon>Synergistaceae</taxon>
        <taxon>Cloacibacillus</taxon>
    </lineage>
</organism>
<evidence type="ECO:0000256" key="3">
    <source>
        <dbReference type="ARBA" id="ARBA00022628"/>
    </source>
</evidence>
<proteinExistence type="inferred from homology"/>
<comment type="cofactor">
    <cofactor evidence="1">
        <name>adenosylcob(III)alamin</name>
        <dbReference type="ChEBI" id="CHEBI:18408"/>
    </cofactor>
</comment>